<proteinExistence type="predicted"/>
<reference evidence="2" key="1">
    <citation type="journal article" date="2019" name="Int. J. Syst. Evol. Microbiol.">
        <title>The Global Catalogue of Microorganisms (GCM) 10K type strain sequencing project: providing services to taxonomists for standard genome sequencing and annotation.</title>
        <authorList>
            <consortium name="The Broad Institute Genomics Platform"/>
            <consortium name="The Broad Institute Genome Sequencing Center for Infectious Disease"/>
            <person name="Wu L."/>
            <person name="Ma J."/>
        </authorList>
    </citation>
    <scope>NUCLEOTIDE SEQUENCE [LARGE SCALE GENOMIC DNA]</scope>
    <source>
        <strain evidence="2">CGMCC 4.7682</strain>
    </source>
</reference>
<comment type="caution">
    <text evidence="1">The sequence shown here is derived from an EMBL/GenBank/DDBJ whole genome shotgun (WGS) entry which is preliminary data.</text>
</comment>
<sequence>MSTVDMRVSARLLQAMFKLPEGAFKVSNASYNPETDTVVFSLKTDLAPDGASEMEPVYHRDHTIPDPVELTSIEWKPGCAACRRSGICGCVNNGPKVTCVVENTANLTDAQINDAFRRGVMRSRS</sequence>
<dbReference type="RefSeq" id="WP_377869987.1">
    <property type="nucleotide sequence ID" value="NZ_JBHMAY010000017.1"/>
</dbReference>
<keyword evidence="2" id="KW-1185">Reference proteome</keyword>
<gene>
    <name evidence="1" type="ORF">ACFORO_12465</name>
</gene>
<organism evidence="1 2">
    <name type="scientific">Amycolatopsis halotolerans</name>
    <dbReference type="NCBI Taxonomy" id="330083"/>
    <lineage>
        <taxon>Bacteria</taxon>
        <taxon>Bacillati</taxon>
        <taxon>Actinomycetota</taxon>
        <taxon>Actinomycetes</taxon>
        <taxon>Pseudonocardiales</taxon>
        <taxon>Pseudonocardiaceae</taxon>
        <taxon>Amycolatopsis</taxon>
    </lineage>
</organism>
<protein>
    <submittedName>
        <fullName evidence="1">Uncharacterized protein</fullName>
    </submittedName>
</protein>
<evidence type="ECO:0000313" key="2">
    <source>
        <dbReference type="Proteomes" id="UP001595764"/>
    </source>
</evidence>
<dbReference type="Proteomes" id="UP001595764">
    <property type="component" value="Unassembled WGS sequence"/>
</dbReference>
<dbReference type="EMBL" id="JBHRWI010000016">
    <property type="protein sequence ID" value="MFC3510981.1"/>
    <property type="molecule type" value="Genomic_DNA"/>
</dbReference>
<accession>A0ABV7QGA3</accession>
<name>A0ABV7QGA3_9PSEU</name>
<evidence type="ECO:0000313" key="1">
    <source>
        <dbReference type="EMBL" id="MFC3510981.1"/>
    </source>
</evidence>